<comment type="caution">
    <text evidence="3">The sequence shown here is derived from an EMBL/GenBank/DDBJ whole genome shotgun (WGS) entry which is preliminary data.</text>
</comment>
<evidence type="ECO:0000313" key="4">
    <source>
        <dbReference type="Proteomes" id="UP001595710"/>
    </source>
</evidence>
<evidence type="ECO:0000313" key="3">
    <source>
        <dbReference type="EMBL" id="MFC3700768.1"/>
    </source>
</evidence>
<feature type="compositionally biased region" description="Polar residues" evidence="1">
    <location>
        <begin position="1"/>
        <end position="16"/>
    </location>
</feature>
<accession>A0ABV7WRU4</accession>
<gene>
    <name evidence="3" type="ORF">ACFOND_03870</name>
</gene>
<dbReference type="RefSeq" id="WP_377362263.1">
    <property type="nucleotide sequence ID" value="NZ_JBHRYN010000006.1"/>
</dbReference>
<dbReference type="Gene3D" id="3.40.630.30">
    <property type="match status" value="1"/>
</dbReference>
<protein>
    <recommendedName>
        <fullName evidence="2">N-acyl amino acid synthase FeeM catalytic core domain-containing protein</fullName>
    </recommendedName>
</protein>
<dbReference type="Pfam" id="PF21926">
    <property type="entry name" value="FeeM"/>
    <property type="match status" value="1"/>
</dbReference>
<proteinExistence type="predicted"/>
<dbReference type="InterPro" id="IPR054597">
    <property type="entry name" value="FeeM_cat"/>
</dbReference>
<dbReference type="Proteomes" id="UP001595710">
    <property type="component" value="Unassembled WGS sequence"/>
</dbReference>
<evidence type="ECO:0000259" key="2">
    <source>
        <dbReference type="Pfam" id="PF21926"/>
    </source>
</evidence>
<evidence type="ECO:0000256" key="1">
    <source>
        <dbReference type="SAM" id="MobiDB-lite"/>
    </source>
</evidence>
<name>A0ABV7WRU4_9GAMM</name>
<dbReference type="EMBL" id="JBHRYN010000006">
    <property type="protein sequence ID" value="MFC3700768.1"/>
    <property type="molecule type" value="Genomic_DNA"/>
</dbReference>
<sequence length="226" mass="25633">MTLTANALVQDTQSQHTESETDSRIQTFKYARLQPGSHLARLDRLHRMAAANLSMEGDVTPEKALQAVQDPVFDDHDHTHIISIEHQSGRLAGTFSFTLDGVDGMPVSRHFEDDIAQLRQQHRLLNAWRFSMSPLFHSALLRKQSFEYFWAQAGTFNVDTVVLYFNERLLNFYKRKMVGEVVASKTISFDGKAQLPVLLYACPLEENLAKQPIYDGGVSNEFSVVM</sequence>
<reference evidence="4" key="1">
    <citation type="journal article" date="2019" name="Int. J. Syst. Evol. Microbiol.">
        <title>The Global Catalogue of Microorganisms (GCM) 10K type strain sequencing project: providing services to taxonomists for standard genome sequencing and annotation.</title>
        <authorList>
            <consortium name="The Broad Institute Genomics Platform"/>
            <consortium name="The Broad Institute Genome Sequencing Center for Infectious Disease"/>
            <person name="Wu L."/>
            <person name="Ma J."/>
        </authorList>
    </citation>
    <scope>NUCLEOTIDE SEQUENCE [LARGE SCALE GENOMIC DNA]</scope>
    <source>
        <strain evidence="4">CECT 8288</strain>
    </source>
</reference>
<organism evidence="3 4">
    <name type="scientific">Reinekea marina</name>
    <dbReference type="NCBI Taxonomy" id="1310421"/>
    <lineage>
        <taxon>Bacteria</taxon>
        <taxon>Pseudomonadati</taxon>
        <taxon>Pseudomonadota</taxon>
        <taxon>Gammaproteobacteria</taxon>
        <taxon>Oceanospirillales</taxon>
        <taxon>Saccharospirillaceae</taxon>
        <taxon>Reinekea</taxon>
    </lineage>
</organism>
<feature type="region of interest" description="Disordered" evidence="1">
    <location>
        <begin position="1"/>
        <end position="23"/>
    </location>
</feature>
<feature type="domain" description="N-acyl amino acid synthase FeeM catalytic core" evidence="2">
    <location>
        <begin position="67"/>
        <end position="184"/>
    </location>
</feature>
<keyword evidence="4" id="KW-1185">Reference proteome</keyword>